<feature type="transmembrane region" description="Helical" evidence="1">
    <location>
        <begin position="178"/>
        <end position="197"/>
    </location>
</feature>
<reference evidence="2 3" key="1">
    <citation type="submission" date="2019-06" db="EMBL/GenBank/DDBJ databases">
        <title>Sequencing the genomes of 1000 actinobacteria strains.</title>
        <authorList>
            <person name="Klenk H.-P."/>
        </authorList>
    </citation>
    <scope>NUCLEOTIDE SEQUENCE [LARGE SCALE GENOMIC DNA]</scope>
    <source>
        <strain evidence="2 3">DSM 102200</strain>
    </source>
</reference>
<sequence>MLVSFLAVVAAVGVVILAARLFAKWGHGSDDREHDGTTSKHTGAMLSALFLMAFAIAIVVPWTTADAARQNTHAESQAVVGAYWSAAELPAPVGPRVQAGMRDYVRFVIGNEWSDMKHGRLDPAGWARLDTLRTEVIDLRVRGDQAEDARIAVLDQFQAISAARSQRALDAKTRPPSALLYLTALTGLMTVIFPFLVGARPRGMTMIPLGVMAALLGLGVYLSFDVSHVFSGGLRVRPDAFIAAQQEFQRIPVSR</sequence>
<gene>
    <name evidence="2" type="ORF">FB559_4834</name>
</gene>
<keyword evidence="1" id="KW-0472">Membrane</keyword>
<dbReference type="RefSeq" id="WP_141957783.1">
    <property type="nucleotide sequence ID" value="NZ_VFOZ01000001.1"/>
</dbReference>
<keyword evidence="3" id="KW-1185">Reference proteome</keyword>
<dbReference type="OrthoDB" id="940913at2"/>
<organism evidence="2 3">
    <name type="scientific">Actinoallomurus bryophytorum</name>
    <dbReference type="NCBI Taxonomy" id="1490222"/>
    <lineage>
        <taxon>Bacteria</taxon>
        <taxon>Bacillati</taxon>
        <taxon>Actinomycetota</taxon>
        <taxon>Actinomycetes</taxon>
        <taxon>Streptosporangiales</taxon>
        <taxon>Thermomonosporaceae</taxon>
        <taxon>Actinoallomurus</taxon>
    </lineage>
</organism>
<dbReference type="AlphaFoldDB" id="A0A543CQH5"/>
<accession>A0A543CQH5</accession>
<evidence type="ECO:0000256" key="1">
    <source>
        <dbReference type="SAM" id="Phobius"/>
    </source>
</evidence>
<dbReference type="EMBL" id="VFOZ01000001">
    <property type="protein sequence ID" value="TQL99177.1"/>
    <property type="molecule type" value="Genomic_DNA"/>
</dbReference>
<proteinExistence type="predicted"/>
<evidence type="ECO:0000313" key="2">
    <source>
        <dbReference type="EMBL" id="TQL99177.1"/>
    </source>
</evidence>
<evidence type="ECO:0000313" key="3">
    <source>
        <dbReference type="Proteomes" id="UP000316096"/>
    </source>
</evidence>
<dbReference type="Proteomes" id="UP000316096">
    <property type="component" value="Unassembled WGS sequence"/>
</dbReference>
<comment type="caution">
    <text evidence="2">The sequence shown here is derived from an EMBL/GenBank/DDBJ whole genome shotgun (WGS) entry which is preliminary data.</text>
</comment>
<feature type="transmembrane region" description="Helical" evidence="1">
    <location>
        <begin position="42"/>
        <end position="62"/>
    </location>
</feature>
<keyword evidence="1" id="KW-1133">Transmembrane helix</keyword>
<keyword evidence="1" id="KW-0812">Transmembrane</keyword>
<dbReference type="Pfam" id="PF14023">
    <property type="entry name" value="Bestrophin-like"/>
    <property type="match status" value="1"/>
</dbReference>
<name>A0A543CQH5_9ACTN</name>
<dbReference type="InterPro" id="IPR025333">
    <property type="entry name" value="DUF4239"/>
</dbReference>
<feature type="transmembrane region" description="Helical" evidence="1">
    <location>
        <begin position="203"/>
        <end position="224"/>
    </location>
</feature>
<protein>
    <submittedName>
        <fullName evidence="2">Uncharacterized protein DUF4239</fullName>
    </submittedName>
</protein>